<name>A0ABS5VJU7_9BACT</name>
<dbReference type="EMBL" id="JAHESD010000001">
    <property type="protein sequence ID" value="MBT1701698.1"/>
    <property type="molecule type" value="Genomic_DNA"/>
</dbReference>
<comment type="caution">
    <text evidence="2">The sequence shown here is derived from an EMBL/GenBank/DDBJ whole genome shotgun (WGS) entry which is preliminary data.</text>
</comment>
<evidence type="ECO:0000259" key="1">
    <source>
        <dbReference type="Pfam" id="PF02589"/>
    </source>
</evidence>
<accession>A0ABS5VJU7</accession>
<sequence length="193" mass="21332">MTSRDRILQTVKKNQPVYTEGPSEIKHTEPANALEKFKNVLVSIGGAVLEIQSLGEVKQFIEKTFPNVQHIISSVSQLPYTKVLQQSVVSPHDFKHIQIAILEGKFGVAENGAVWLTENAMLDRALPFICENLILIVPAIKIVPTLHEAYYLTDAEQYNFGTFIAGPSKTADIEQSLVLGAHGPKSLTVFLLH</sequence>
<evidence type="ECO:0000313" key="2">
    <source>
        <dbReference type="EMBL" id="MBT1701698.1"/>
    </source>
</evidence>
<dbReference type="PANTHER" id="PTHR43682">
    <property type="entry name" value="LACTATE UTILIZATION PROTEIN C"/>
    <property type="match status" value="1"/>
</dbReference>
<dbReference type="PANTHER" id="PTHR43682:SF1">
    <property type="entry name" value="LACTATE UTILIZATION PROTEIN C"/>
    <property type="match status" value="1"/>
</dbReference>
<dbReference type="Gene3D" id="3.40.50.10420">
    <property type="entry name" value="NagB/RpiA/CoA transferase-like"/>
    <property type="match status" value="1"/>
</dbReference>
<protein>
    <submittedName>
        <fullName evidence="2">LUD domain-containing protein</fullName>
    </submittedName>
</protein>
<evidence type="ECO:0000313" key="3">
    <source>
        <dbReference type="Proteomes" id="UP000772618"/>
    </source>
</evidence>
<gene>
    <name evidence="2" type="ORF">KK060_00305</name>
</gene>
<dbReference type="Proteomes" id="UP000772618">
    <property type="component" value="Unassembled WGS sequence"/>
</dbReference>
<reference evidence="2 3" key="1">
    <citation type="submission" date="2021-05" db="EMBL/GenBank/DDBJ databases">
        <title>A Polyphasic approach of four new species of the genus Ohtaekwangia: Ohtaekwangia histidinii sp. nov., Ohtaekwangia cretensis sp. nov., Ohtaekwangia indiensis sp. nov., Ohtaekwangia reichenbachii sp. nov. from diverse environment.</title>
        <authorList>
            <person name="Octaviana S."/>
        </authorList>
    </citation>
    <scope>NUCLEOTIDE SEQUENCE [LARGE SCALE GENOMIC DNA]</scope>
    <source>
        <strain evidence="2 3">PWU20</strain>
    </source>
</reference>
<dbReference type="InterPro" id="IPR037171">
    <property type="entry name" value="NagB/RpiA_transferase-like"/>
</dbReference>
<organism evidence="2 3">
    <name type="scientific">Chryseosolibacter indicus</name>
    <dbReference type="NCBI Taxonomy" id="2782351"/>
    <lineage>
        <taxon>Bacteria</taxon>
        <taxon>Pseudomonadati</taxon>
        <taxon>Bacteroidota</taxon>
        <taxon>Cytophagia</taxon>
        <taxon>Cytophagales</taxon>
        <taxon>Chryseotaleaceae</taxon>
        <taxon>Chryseosolibacter</taxon>
    </lineage>
</organism>
<dbReference type="InterPro" id="IPR003741">
    <property type="entry name" value="LUD_dom"/>
</dbReference>
<dbReference type="Pfam" id="PF02589">
    <property type="entry name" value="LUD_dom"/>
    <property type="match status" value="1"/>
</dbReference>
<proteinExistence type="predicted"/>
<keyword evidence="3" id="KW-1185">Reference proteome</keyword>
<dbReference type="InterPro" id="IPR024185">
    <property type="entry name" value="FTHF_cligase-like_sf"/>
</dbReference>
<feature type="domain" description="LUD" evidence="1">
    <location>
        <begin position="93"/>
        <end position="192"/>
    </location>
</feature>
<dbReference type="SUPFAM" id="SSF100950">
    <property type="entry name" value="NagB/RpiA/CoA transferase-like"/>
    <property type="match status" value="1"/>
</dbReference>
<dbReference type="RefSeq" id="WP_254151398.1">
    <property type="nucleotide sequence ID" value="NZ_JAHESD010000001.1"/>
</dbReference>